<dbReference type="AlphaFoldDB" id="A0A1H9JXI7"/>
<reference evidence="3" key="1">
    <citation type="submission" date="2016-10" db="EMBL/GenBank/DDBJ databases">
        <authorList>
            <person name="Varghese N."/>
            <person name="Submissions S."/>
        </authorList>
    </citation>
    <scope>NUCLEOTIDE SEQUENCE [LARGE SCALE GENOMIC DNA]</scope>
    <source>
        <strain evidence="3">DSM 18887</strain>
    </source>
</reference>
<keyword evidence="3" id="KW-1185">Reference proteome</keyword>
<dbReference type="OrthoDB" id="7067358at2"/>
<keyword evidence="1" id="KW-0812">Transmembrane</keyword>
<feature type="transmembrane region" description="Helical" evidence="1">
    <location>
        <begin position="51"/>
        <end position="84"/>
    </location>
</feature>
<dbReference type="EMBL" id="FOGB01000011">
    <property type="protein sequence ID" value="SEQ91537.1"/>
    <property type="molecule type" value="Genomic_DNA"/>
</dbReference>
<evidence type="ECO:0000313" key="2">
    <source>
        <dbReference type="EMBL" id="SEQ91537.1"/>
    </source>
</evidence>
<gene>
    <name evidence="2" type="ORF">SAMN03080615_03207</name>
</gene>
<organism evidence="2 3">
    <name type="scientific">Amphritea atlantica</name>
    <dbReference type="NCBI Taxonomy" id="355243"/>
    <lineage>
        <taxon>Bacteria</taxon>
        <taxon>Pseudomonadati</taxon>
        <taxon>Pseudomonadota</taxon>
        <taxon>Gammaproteobacteria</taxon>
        <taxon>Oceanospirillales</taxon>
        <taxon>Oceanospirillaceae</taxon>
        <taxon>Amphritea</taxon>
    </lineage>
</organism>
<keyword evidence="1" id="KW-0472">Membrane</keyword>
<name>A0A1H9JXI7_9GAMM</name>
<proteinExistence type="predicted"/>
<evidence type="ECO:0000256" key="1">
    <source>
        <dbReference type="SAM" id="Phobius"/>
    </source>
</evidence>
<evidence type="ECO:0000313" key="3">
    <source>
        <dbReference type="Proteomes" id="UP000198749"/>
    </source>
</evidence>
<dbReference type="Proteomes" id="UP000198749">
    <property type="component" value="Unassembled WGS sequence"/>
</dbReference>
<dbReference type="RefSeq" id="WP_091360279.1">
    <property type="nucleotide sequence ID" value="NZ_AP025284.1"/>
</dbReference>
<sequence>MNLADPFGRTQARRQKEYESLRASLIKAEITTIAQAETLQADVQRKKRWSILVAIVATILLSLIFAEFRIIVISLGALFCFWVNKVTSNGKEYIQRYVDEELKEGLDNQSEK</sequence>
<keyword evidence="1" id="KW-1133">Transmembrane helix</keyword>
<protein>
    <submittedName>
        <fullName evidence="2">Uncharacterized protein</fullName>
    </submittedName>
</protein>
<accession>A0A1H9JXI7</accession>